<dbReference type="Proteomes" id="UP000659388">
    <property type="component" value="Unassembled WGS sequence"/>
</dbReference>
<evidence type="ECO:0000313" key="2">
    <source>
        <dbReference type="Proteomes" id="UP000659388"/>
    </source>
</evidence>
<sequence length="335" mass="36803">MNKIIIIAGLLFTCLTAYGQVGGRRSFEFMNVPSSARAAGLGGVNVSLYNEDINLLYNNPAAVGDSLGGYISFNYLSYFADVNAVSFTYKHDFDKWGSWYIGTHHFGYGDIDSYDNTGAALGDFHGGETVIYIGKSHQIANFTMGATLKYVNSSIDAYSSNALAMDVGGVFKHPTLNLTAGLVFKNIGLVFSDYTETSNSKLPFDLQTGVSFKPEHMPFRFSFTGYNLARENDIYKGGAGEDSPSAFDKVFRHVVVGAELLISKNLNFRLGYNHLIREELRLEDGAHGAGFSYGLMFRIKAFEFAYSRGGYHAAGASNSFTITANTNLFLRKRKI</sequence>
<dbReference type="AlphaFoldDB" id="A0A937F5C5"/>
<keyword evidence="2" id="KW-1185">Reference proteome</keyword>
<comment type="caution">
    <text evidence="1">The sequence shown here is derived from an EMBL/GenBank/DDBJ whole genome shotgun (WGS) entry which is preliminary data.</text>
</comment>
<organism evidence="1 2">
    <name type="scientific">Fulvivirga sediminis</name>
    <dbReference type="NCBI Taxonomy" id="2803949"/>
    <lineage>
        <taxon>Bacteria</taxon>
        <taxon>Pseudomonadati</taxon>
        <taxon>Bacteroidota</taxon>
        <taxon>Cytophagia</taxon>
        <taxon>Cytophagales</taxon>
        <taxon>Fulvivirgaceae</taxon>
        <taxon>Fulvivirga</taxon>
    </lineage>
</organism>
<protein>
    <submittedName>
        <fullName evidence="1">Type IX secretion system protein PorQ</fullName>
    </submittedName>
</protein>
<name>A0A937F5C5_9BACT</name>
<evidence type="ECO:0000313" key="1">
    <source>
        <dbReference type="EMBL" id="MBL3656717.1"/>
    </source>
</evidence>
<gene>
    <name evidence="1" type="primary">porQ</name>
    <name evidence="1" type="ORF">JL102_11290</name>
</gene>
<dbReference type="RefSeq" id="WP_202244501.1">
    <property type="nucleotide sequence ID" value="NZ_JAESIY010000005.1"/>
</dbReference>
<dbReference type="NCBIfam" id="NF033709">
    <property type="entry name" value="PorV_fam"/>
    <property type="match status" value="1"/>
</dbReference>
<proteinExistence type="predicted"/>
<dbReference type="EMBL" id="JAESIY010000005">
    <property type="protein sequence ID" value="MBL3656717.1"/>
    <property type="molecule type" value="Genomic_DNA"/>
</dbReference>
<accession>A0A937F5C5</accession>
<dbReference type="NCBIfam" id="NF033711">
    <property type="entry name" value="T9SS_PorQ"/>
    <property type="match status" value="1"/>
</dbReference>
<reference evidence="1" key="1">
    <citation type="submission" date="2021-01" db="EMBL/GenBank/DDBJ databases">
        <title>Fulvivirga kasyanovii gen. nov., sp nov., a novel member of the phylum Bacteroidetes isolated from seawater in a mussel farm.</title>
        <authorList>
            <person name="Zhao L.-H."/>
            <person name="Wang Z.-J."/>
        </authorList>
    </citation>
    <scope>NUCLEOTIDE SEQUENCE</scope>
    <source>
        <strain evidence="1">2943</strain>
    </source>
</reference>